<feature type="signal peptide" evidence="2">
    <location>
        <begin position="1"/>
        <end position="29"/>
    </location>
</feature>
<keyword evidence="4" id="KW-1185">Reference proteome</keyword>
<feature type="transmembrane region" description="Helical" evidence="1">
    <location>
        <begin position="185"/>
        <end position="204"/>
    </location>
</feature>
<evidence type="ECO:0000313" key="3">
    <source>
        <dbReference type="EMBL" id="SPP66216.1"/>
    </source>
</evidence>
<organism evidence="3 4">
    <name type="scientific">Nitrospira lenta</name>
    <dbReference type="NCBI Taxonomy" id="1436998"/>
    <lineage>
        <taxon>Bacteria</taxon>
        <taxon>Pseudomonadati</taxon>
        <taxon>Nitrospirota</taxon>
        <taxon>Nitrospiria</taxon>
        <taxon>Nitrospirales</taxon>
        <taxon>Nitrospiraceae</taxon>
        <taxon>Nitrospira</taxon>
    </lineage>
</organism>
<keyword evidence="1" id="KW-0472">Membrane</keyword>
<evidence type="ECO:0008006" key="5">
    <source>
        <dbReference type="Google" id="ProtNLM"/>
    </source>
</evidence>
<dbReference type="Proteomes" id="UP000248168">
    <property type="component" value="Unassembled WGS sequence"/>
</dbReference>
<keyword evidence="1" id="KW-1133">Transmembrane helix</keyword>
<accession>A0A330L8N1</accession>
<dbReference type="EMBL" id="OUNR01000019">
    <property type="protein sequence ID" value="SPP66216.1"/>
    <property type="molecule type" value="Genomic_DNA"/>
</dbReference>
<protein>
    <recommendedName>
        <fullName evidence="5">PEP-CTERM protein-sorting domain-containing protein</fullName>
    </recommendedName>
</protein>
<feature type="chain" id="PRO_5016268973" description="PEP-CTERM protein-sorting domain-containing protein" evidence="2">
    <location>
        <begin position="30"/>
        <end position="216"/>
    </location>
</feature>
<sequence length="216" mass="21963">MRQSKSLSMLAIIGASLLTFALPSAPVSAALMQFSFQGDIDTVTGQLKPPLTTAQKLSGSFTIESTTSGTSAGPNTTQYLNIFKSLTLSLGPIGGPAIMTASLGSTDNSLFIKTSGSNTTYSALGPLTGTSVNGRSPISFQFDGKASAPPSIGNLLSSNSWRILFSGNGNQMVAGKFTALTAVPLPAAVVLFGAGLVALAGLGAGSWRQRRNSIAA</sequence>
<keyword evidence="2" id="KW-0732">Signal</keyword>
<dbReference type="InParanoid" id="A0A330L8N1"/>
<keyword evidence="1" id="KW-0812">Transmembrane</keyword>
<evidence type="ECO:0000256" key="1">
    <source>
        <dbReference type="SAM" id="Phobius"/>
    </source>
</evidence>
<name>A0A330L8N1_9BACT</name>
<dbReference type="AlphaFoldDB" id="A0A330L8N1"/>
<evidence type="ECO:0000313" key="4">
    <source>
        <dbReference type="Proteomes" id="UP000248168"/>
    </source>
</evidence>
<evidence type="ECO:0000256" key="2">
    <source>
        <dbReference type="SAM" id="SignalP"/>
    </source>
</evidence>
<dbReference type="RefSeq" id="WP_121990413.1">
    <property type="nucleotide sequence ID" value="NZ_OUNR01000019.1"/>
</dbReference>
<proteinExistence type="predicted"/>
<reference evidence="4" key="1">
    <citation type="submission" date="2018-04" db="EMBL/GenBank/DDBJ databases">
        <authorList>
            <person name="Lucker S."/>
            <person name="Sakoula D."/>
        </authorList>
    </citation>
    <scope>NUCLEOTIDE SEQUENCE [LARGE SCALE GENOMIC DNA]</scope>
</reference>
<gene>
    <name evidence="3" type="ORF">NITLEN_60019</name>
</gene>